<evidence type="ECO:0000256" key="1">
    <source>
        <dbReference type="ARBA" id="ARBA00008828"/>
    </source>
</evidence>
<proteinExistence type="inferred from homology"/>
<dbReference type="InterPro" id="IPR007701">
    <property type="entry name" value="Interferon-rel_develop_reg_N"/>
</dbReference>
<dbReference type="EMBL" id="JBDJPC010000007">
    <property type="protein sequence ID" value="KAL1495095.1"/>
    <property type="molecule type" value="Genomic_DNA"/>
</dbReference>
<dbReference type="InterPro" id="IPR006921">
    <property type="entry name" value="Interferon-rel_develop_reg_C"/>
</dbReference>
<name>A0ABD1EK64_HYPHA</name>
<evidence type="ECO:0000256" key="2">
    <source>
        <dbReference type="SAM" id="MobiDB-lite"/>
    </source>
</evidence>
<feature type="domain" description="Interferon-related developmental regulator N-terminal" evidence="4">
    <location>
        <begin position="31"/>
        <end position="330"/>
    </location>
</feature>
<dbReference type="SUPFAM" id="SSF48371">
    <property type="entry name" value="ARM repeat"/>
    <property type="match status" value="1"/>
</dbReference>
<evidence type="ECO:0008006" key="7">
    <source>
        <dbReference type="Google" id="ProtNLM"/>
    </source>
</evidence>
<reference evidence="5 6" key="1">
    <citation type="submission" date="2024-05" db="EMBL/GenBank/DDBJ databases">
        <title>Genetic variation in Jamaican populations of the coffee berry borer (Hypothenemus hampei).</title>
        <authorList>
            <person name="Errbii M."/>
            <person name="Myrie A."/>
        </authorList>
    </citation>
    <scope>NUCLEOTIDE SEQUENCE [LARGE SCALE GENOMIC DNA]</scope>
    <source>
        <strain evidence="5">JA-Hopewell-2020-01-JO</strain>
        <tissue evidence="5">Whole body</tissue>
    </source>
</reference>
<gene>
    <name evidence="5" type="ORF">ABEB36_010566</name>
</gene>
<dbReference type="InterPro" id="IPR011989">
    <property type="entry name" value="ARM-like"/>
</dbReference>
<dbReference type="PANTHER" id="PTHR12354:SF1">
    <property type="entry name" value="INTERFERON-RELATED DEVELOPMENTAL REGULATOR 1"/>
    <property type="match status" value="1"/>
</dbReference>
<dbReference type="InterPro" id="IPR039777">
    <property type="entry name" value="IFRD"/>
</dbReference>
<keyword evidence="6" id="KW-1185">Reference proteome</keyword>
<dbReference type="Pfam" id="PF04836">
    <property type="entry name" value="IFRD_C"/>
    <property type="match status" value="1"/>
</dbReference>
<accession>A0ABD1EK64</accession>
<sequence>MPKGKKKGRSDRTRADGSLQTSDDDSFPNDNLSVTSNYSENNSLEDGKDQDDFAQDQLEDKLTEIIDGLSQKSSQGRTNCLKNFTKALVKKSMPNFVKERSFTLCDCIERSLKKGGAEERCAAAELATVMCVQLGSDPIGEDICRNLKSILLPIALDNSAAPSVRANCCLALGNMAFLTGADMGENLTLMQQFESIFSGSYLKGDGTIPNTTPEIGSLHAAALNAWALLFTQMVPGNIGTMIRNSKTLPHLEQISELLESTHLEVRMAAGEALTLIYEIGREEDHSFEDEFAIDLIETLKQLATDSHKYRAKKDRKQQRATFRDILQFIENDTATDIQVKFGTKFKEALVLDTFVKRKQYDSLCNILGPNINSHLLENELLRDIFQIEENVVHEGTPAYARLIFQRERHKKKAVNAANDKARTLSRAKNRDKRSDF</sequence>
<evidence type="ECO:0000313" key="6">
    <source>
        <dbReference type="Proteomes" id="UP001566132"/>
    </source>
</evidence>
<comment type="similarity">
    <text evidence="1">Belongs to the IFRD family.</text>
</comment>
<dbReference type="Proteomes" id="UP001566132">
    <property type="component" value="Unassembled WGS sequence"/>
</dbReference>
<dbReference type="PANTHER" id="PTHR12354">
    <property type="entry name" value="INTERFERON-RELATED DEVELOPMENTAL REGULATOR"/>
    <property type="match status" value="1"/>
</dbReference>
<feature type="domain" description="Interferon-related developmental regulator C-terminal" evidence="3">
    <location>
        <begin position="378"/>
        <end position="434"/>
    </location>
</feature>
<organism evidence="5 6">
    <name type="scientific">Hypothenemus hampei</name>
    <name type="common">Coffee berry borer</name>
    <dbReference type="NCBI Taxonomy" id="57062"/>
    <lineage>
        <taxon>Eukaryota</taxon>
        <taxon>Metazoa</taxon>
        <taxon>Ecdysozoa</taxon>
        <taxon>Arthropoda</taxon>
        <taxon>Hexapoda</taxon>
        <taxon>Insecta</taxon>
        <taxon>Pterygota</taxon>
        <taxon>Neoptera</taxon>
        <taxon>Endopterygota</taxon>
        <taxon>Coleoptera</taxon>
        <taxon>Polyphaga</taxon>
        <taxon>Cucujiformia</taxon>
        <taxon>Curculionidae</taxon>
        <taxon>Scolytinae</taxon>
        <taxon>Hypothenemus</taxon>
    </lineage>
</organism>
<dbReference type="InterPro" id="IPR016024">
    <property type="entry name" value="ARM-type_fold"/>
</dbReference>
<feature type="compositionally biased region" description="Polar residues" evidence="2">
    <location>
        <begin position="28"/>
        <end position="44"/>
    </location>
</feature>
<evidence type="ECO:0000259" key="4">
    <source>
        <dbReference type="Pfam" id="PF05004"/>
    </source>
</evidence>
<dbReference type="Pfam" id="PF05004">
    <property type="entry name" value="IFRD"/>
    <property type="match status" value="1"/>
</dbReference>
<dbReference type="Gene3D" id="1.25.10.10">
    <property type="entry name" value="Leucine-rich Repeat Variant"/>
    <property type="match status" value="1"/>
</dbReference>
<evidence type="ECO:0000259" key="3">
    <source>
        <dbReference type="Pfam" id="PF04836"/>
    </source>
</evidence>
<evidence type="ECO:0000313" key="5">
    <source>
        <dbReference type="EMBL" id="KAL1495095.1"/>
    </source>
</evidence>
<protein>
    <recommendedName>
        <fullName evidence="7">Interferon-related developmental regulator 1</fullName>
    </recommendedName>
</protein>
<dbReference type="AlphaFoldDB" id="A0ABD1EK64"/>
<comment type="caution">
    <text evidence="5">The sequence shown here is derived from an EMBL/GenBank/DDBJ whole genome shotgun (WGS) entry which is preliminary data.</text>
</comment>
<feature type="region of interest" description="Disordered" evidence="2">
    <location>
        <begin position="415"/>
        <end position="436"/>
    </location>
</feature>
<feature type="region of interest" description="Disordered" evidence="2">
    <location>
        <begin position="1"/>
        <end position="50"/>
    </location>
</feature>
<feature type="compositionally biased region" description="Basic residues" evidence="2">
    <location>
        <begin position="423"/>
        <end position="436"/>
    </location>
</feature>